<keyword evidence="3" id="KW-1185">Reference proteome</keyword>
<evidence type="ECO:0000313" key="2">
    <source>
        <dbReference type="EMBL" id="QMT17892.1"/>
    </source>
</evidence>
<organism evidence="2 3">
    <name type="scientific">Planococcus maritimus</name>
    <dbReference type="NCBI Taxonomy" id="192421"/>
    <lineage>
        <taxon>Bacteria</taxon>
        <taxon>Bacillati</taxon>
        <taxon>Bacillota</taxon>
        <taxon>Bacilli</taxon>
        <taxon>Bacillales</taxon>
        <taxon>Caryophanaceae</taxon>
        <taxon>Planococcus</taxon>
    </lineage>
</organism>
<dbReference type="Pfam" id="PF20316">
    <property type="entry name" value="DUF6612"/>
    <property type="match status" value="1"/>
</dbReference>
<name>A0A7D7MBX0_PLAMR</name>
<evidence type="ECO:0000256" key="1">
    <source>
        <dbReference type="SAM" id="MobiDB-lite"/>
    </source>
</evidence>
<sequence length="292" mass="32940">MRKWMAVIGTSAAVIGLGACSNAEEQATTEEGSEASAPEAQEETKSASEVYTQAVEASQQVESLRAKSHTEQQMKMQPDGMEIDMTVDSEMEMTYEPLAFHQKGETSIVSEDIDNTNPMLTEMYMTEEGLYMHETSVDMWLKMPEEMQENMQSMAGQQSADPARQLDELGDFEEDFVLEETDEAYILTLDASGEEFQELTDEQLEKTLGQMEIEAPLAPEDLKVHAVNYVITLNKETYLADRMEVDMELDVDVRGEMMAIESQMQVDYSDYNAIDPIEIPPEVLEQAQEIEF</sequence>
<protein>
    <recommendedName>
        <fullName evidence="4">DUF2092 domain-containing protein</fullName>
    </recommendedName>
</protein>
<dbReference type="EMBL" id="CP059540">
    <property type="protein sequence ID" value="QMT17892.1"/>
    <property type="molecule type" value="Genomic_DNA"/>
</dbReference>
<gene>
    <name evidence="2" type="ORF">H1Q58_02350</name>
</gene>
<reference evidence="2 3" key="1">
    <citation type="submission" date="2020-07" db="EMBL/GenBank/DDBJ databases">
        <title>Screening of a cold-adapted Planococcus bacterium producing protease in traditional shrimp paste and protease identification by genome sequencing.</title>
        <authorList>
            <person name="Gao R."/>
            <person name="Leng W."/>
            <person name="Chu Q."/>
            <person name="Wu X."/>
            <person name="Liu H."/>
            <person name="Li X."/>
        </authorList>
    </citation>
    <scope>NUCLEOTIDE SEQUENCE [LARGE SCALE GENOMIC DNA]</scope>
    <source>
        <strain evidence="2 3">XJ11</strain>
    </source>
</reference>
<dbReference type="Gene3D" id="2.50.20.20">
    <property type="match status" value="1"/>
</dbReference>
<evidence type="ECO:0008006" key="4">
    <source>
        <dbReference type="Google" id="ProtNLM"/>
    </source>
</evidence>
<feature type="region of interest" description="Disordered" evidence="1">
    <location>
        <begin position="25"/>
        <end position="47"/>
    </location>
</feature>
<dbReference type="Proteomes" id="UP000514716">
    <property type="component" value="Chromosome"/>
</dbReference>
<accession>A0A7D7MBX0</accession>
<dbReference type="InterPro" id="IPR046720">
    <property type="entry name" value="DUF6612"/>
</dbReference>
<proteinExistence type="predicted"/>
<dbReference type="PROSITE" id="PS51257">
    <property type="entry name" value="PROKAR_LIPOPROTEIN"/>
    <property type="match status" value="1"/>
</dbReference>
<dbReference type="RefSeq" id="WP_182092591.1">
    <property type="nucleotide sequence ID" value="NZ_CP059540.1"/>
</dbReference>
<dbReference type="AlphaFoldDB" id="A0A7D7MBX0"/>
<evidence type="ECO:0000313" key="3">
    <source>
        <dbReference type="Proteomes" id="UP000514716"/>
    </source>
</evidence>
<dbReference type="KEGG" id="pdec:H1Q58_02350"/>